<comment type="catalytic activity">
    <reaction evidence="6">
        <text>D-lyxose = D-xylulose</text>
        <dbReference type="Rhea" id="RHEA:14201"/>
        <dbReference type="ChEBI" id="CHEBI:16789"/>
        <dbReference type="ChEBI" id="CHEBI:17140"/>
        <dbReference type="EC" id="5.3.1.15"/>
    </reaction>
</comment>
<dbReference type="GO" id="GO:0047828">
    <property type="term" value="F:D-lyxose ketol-isomerase activity"/>
    <property type="evidence" value="ECO:0007669"/>
    <property type="project" value="UniProtKB-EC"/>
</dbReference>
<name>A0A942I3R2_9HYPH</name>
<protein>
    <recommendedName>
        <fullName evidence="8">D-lyxose ketol-isomerase</fullName>
        <ecNumber evidence="8">5.3.1.15</ecNumber>
    </recommendedName>
</protein>
<dbReference type="InterPro" id="IPR014710">
    <property type="entry name" value="RmlC-like_jellyroll"/>
</dbReference>
<dbReference type="CDD" id="cd20309">
    <property type="entry name" value="cupin_EcSI"/>
    <property type="match status" value="1"/>
</dbReference>
<dbReference type="Gene3D" id="2.60.120.10">
    <property type="entry name" value="Jelly Rolls"/>
    <property type="match status" value="1"/>
</dbReference>
<comment type="caution">
    <text evidence="9">The sequence shown here is derived from an EMBL/GenBank/DDBJ whole genome shotgun (WGS) entry which is preliminary data.</text>
</comment>
<organism evidence="9 10">
    <name type="scientific">Pseudaminobacter soli</name>
    <name type="common">ex Zhang et al. 2022</name>
    <dbReference type="NCBI Taxonomy" id="2831468"/>
    <lineage>
        <taxon>Bacteria</taxon>
        <taxon>Pseudomonadati</taxon>
        <taxon>Pseudomonadota</taxon>
        <taxon>Alphaproteobacteria</taxon>
        <taxon>Hyphomicrobiales</taxon>
        <taxon>Phyllobacteriaceae</taxon>
        <taxon>Pseudaminobacter</taxon>
    </lineage>
</organism>
<dbReference type="GO" id="GO:0046872">
    <property type="term" value="F:metal ion binding"/>
    <property type="evidence" value="ECO:0007669"/>
    <property type="project" value="UniProtKB-KW"/>
</dbReference>
<dbReference type="Proteomes" id="UP000680348">
    <property type="component" value="Unassembled WGS sequence"/>
</dbReference>
<evidence type="ECO:0000256" key="1">
    <source>
        <dbReference type="ARBA" id="ARBA00001936"/>
    </source>
</evidence>
<sequence length="230" mass="25602">MKRSRINEIIREADAFIRSFGYIMPPFAYWTPQELKARKPEGIVGARLGWDITDYGQGKFDELGLFLFTVRNGRNEDLARGKGMLYAEKIMISRKDQLSPMHRHNVKAEDIINRGGGKLVIELFMPAPDGGIDREAEVVVPTDGVIRKLPAGGLLKLDPGESVTLLPGVWHAFWGEGADVLIGEVSTVNDDLTDNIFAEPIGRFSTIEEDEPPAHLLVSDYDKWIPGASR</sequence>
<dbReference type="InterPro" id="IPR047581">
    <property type="entry name" value="EcSI_cupin"/>
</dbReference>
<gene>
    <name evidence="9" type="ORF">KEU06_16995</name>
</gene>
<dbReference type="EMBL" id="JAGWCR010000009">
    <property type="protein sequence ID" value="MBS3650314.1"/>
    <property type="molecule type" value="Genomic_DNA"/>
</dbReference>
<evidence type="ECO:0000256" key="8">
    <source>
        <dbReference type="ARBA" id="ARBA00044972"/>
    </source>
</evidence>
<evidence type="ECO:0000313" key="9">
    <source>
        <dbReference type="EMBL" id="MBS3650314.1"/>
    </source>
</evidence>
<keyword evidence="2" id="KW-0479">Metal-binding</keyword>
<dbReference type="AlphaFoldDB" id="A0A942I3R2"/>
<dbReference type="RefSeq" id="WP_188255876.1">
    <property type="nucleotide sequence ID" value="NZ_JABVCF010000009.1"/>
</dbReference>
<evidence type="ECO:0000256" key="2">
    <source>
        <dbReference type="ARBA" id="ARBA00022723"/>
    </source>
</evidence>
<comment type="similarity">
    <text evidence="7">Belongs to the D-lyxose ketol-isomerase family.</text>
</comment>
<dbReference type="Pfam" id="PF07385">
    <property type="entry name" value="Lyx_isomer"/>
    <property type="match status" value="1"/>
</dbReference>
<comment type="cofactor">
    <cofactor evidence="1">
        <name>Mn(2+)</name>
        <dbReference type="ChEBI" id="CHEBI:29035"/>
    </cofactor>
</comment>
<keyword evidence="5" id="KW-0119">Carbohydrate metabolism</keyword>
<proteinExistence type="inferred from homology"/>
<evidence type="ECO:0000313" key="10">
    <source>
        <dbReference type="Proteomes" id="UP000680348"/>
    </source>
</evidence>
<accession>A0A942I3R2</accession>
<evidence type="ECO:0000256" key="3">
    <source>
        <dbReference type="ARBA" id="ARBA00023211"/>
    </source>
</evidence>
<keyword evidence="10" id="KW-1185">Reference proteome</keyword>
<keyword evidence="4 9" id="KW-0413">Isomerase</keyword>
<dbReference type="EC" id="5.3.1.15" evidence="8"/>
<reference evidence="9" key="1">
    <citation type="submission" date="2021-04" db="EMBL/GenBank/DDBJ databases">
        <title>Pseudaminobacter soli sp. nov., isolated from paddy soil contaminated by heavy metals.</title>
        <authorList>
            <person name="Zhang K."/>
        </authorList>
    </citation>
    <scope>NUCLEOTIDE SEQUENCE</scope>
    <source>
        <strain evidence="9">19-2017</strain>
    </source>
</reference>
<keyword evidence="3" id="KW-0464">Manganese</keyword>
<evidence type="ECO:0000256" key="7">
    <source>
        <dbReference type="ARBA" id="ARBA00044951"/>
    </source>
</evidence>
<evidence type="ECO:0000256" key="4">
    <source>
        <dbReference type="ARBA" id="ARBA00023235"/>
    </source>
</evidence>
<evidence type="ECO:0000256" key="6">
    <source>
        <dbReference type="ARBA" id="ARBA00044907"/>
    </source>
</evidence>
<evidence type="ECO:0000256" key="5">
    <source>
        <dbReference type="ARBA" id="ARBA00023277"/>
    </source>
</evidence>
<dbReference type="InterPro" id="IPR010864">
    <property type="entry name" value="D-lyxose_isomer"/>
</dbReference>